<evidence type="ECO:0000313" key="2">
    <source>
        <dbReference type="Proteomes" id="UP000318437"/>
    </source>
</evidence>
<comment type="caution">
    <text evidence="1">The sequence shown here is derived from an EMBL/GenBank/DDBJ whole genome shotgun (WGS) entry which is preliminary data.</text>
</comment>
<reference evidence="1 2" key="1">
    <citation type="submission" date="2019-02" db="EMBL/GenBank/DDBJ databases">
        <title>Deep-cultivation of Planctomycetes and their phenomic and genomic characterization uncovers novel biology.</title>
        <authorList>
            <person name="Wiegand S."/>
            <person name="Jogler M."/>
            <person name="Boedeker C."/>
            <person name="Pinto D."/>
            <person name="Vollmers J."/>
            <person name="Rivas-Marin E."/>
            <person name="Kohn T."/>
            <person name="Peeters S.H."/>
            <person name="Heuer A."/>
            <person name="Rast P."/>
            <person name="Oberbeckmann S."/>
            <person name="Bunk B."/>
            <person name="Jeske O."/>
            <person name="Meyerdierks A."/>
            <person name="Storesund J.E."/>
            <person name="Kallscheuer N."/>
            <person name="Luecker S."/>
            <person name="Lage O.M."/>
            <person name="Pohl T."/>
            <person name="Merkel B.J."/>
            <person name="Hornburger P."/>
            <person name="Mueller R.-W."/>
            <person name="Bruemmer F."/>
            <person name="Labrenz M."/>
            <person name="Spormann A.M."/>
            <person name="Op Den Camp H."/>
            <person name="Overmann J."/>
            <person name="Amann R."/>
            <person name="Jetten M.S.M."/>
            <person name="Mascher T."/>
            <person name="Medema M.H."/>
            <person name="Devos D.P."/>
            <person name="Kaster A.-K."/>
            <person name="Ovreas L."/>
            <person name="Rohde M."/>
            <person name="Galperin M.Y."/>
            <person name="Jogler C."/>
        </authorList>
    </citation>
    <scope>NUCLEOTIDE SEQUENCE [LARGE SCALE GENOMIC DNA]</scope>
    <source>
        <strain evidence="1 2">Pla144</strain>
    </source>
</reference>
<keyword evidence="2" id="KW-1185">Reference proteome</keyword>
<evidence type="ECO:0000313" key="1">
    <source>
        <dbReference type="EMBL" id="TWU21303.1"/>
    </source>
</evidence>
<sequence length="139" mass="15440">MIDPTSDAVDKRLIATRGPLWHKSDSQKNRIPQGLREVECDSTWGYSKHDGLVQVYSFEVVVSATKESTVFPLLASSATACQKETTSFDEKIADLSEATENVLADSGYLNSRIFVVSHVGGEKVVTPERYEKRFVEQAI</sequence>
<dbReference type="AlphaFoldDB" id="A0A5C6C9B2"/>
<name>A0A5C6C9B2_9BACT</name>
<gene>
    <name evidence="1" type="ORF">Pla144_47130</name>
</gene>
<dbReference type="EMBL" id="SJPS01000011">
    <property type="protein sequence ID" value="TWU21303.1"/>
    <property type="molecule type" value="Genomic_DNA"/>
</dbReference>
<protein>
    <submittedName>
        <fullName evidence="1">Uncharacterized protein</fullName>
    </submittedName>
</protein>
<organism evidence="1 2">
    <name type="scientific">Bythopirellula polymerisocia</name>
    <dbReference type="NCBI Taxonomy" id="2528003"/>
    <lineage>
        <taxon>Bacteria</taxon>
        <taxon>Pseudomonadati</taxon>
        <taxon>Planctomycetota</taxon>
        <taxon>Planctomycetia</taxon>
        <taxon>Pirellulales</taxon>
        <taxon>Lacipirellulaceae</taxon>
        <taxon>Bythopirellula</taxon>
    </lineage>
</organism>
<dbReference type="RefSeq" id="WP_146452940.1">
    <property type="nucleotide sequence ID" value="NZ_SJPS01000011.1"/>
</dbReference>
<proteinExistence type="predicted"/>
<accession>A0A5C6C9B2</accession>
<dbReference type="Proteomes" id="UP000318437">
    <property type="component" value="Unassembled WGS sequence"/>
</dbReference>